<feature type="domain" description="pPIWI-RE three-gene island" evidence="1">
    <location>
        <begin position="20"/>
        <end position="131"/>
    </location>
</feature>
<gene>
    <name evidence="2" type="ORF">H8R92_11845</name>
</gene>
<dbReference type="AlphaFoldDB" id="A0A8I0AG19"/>
<comment type="caution">
    <text evidence="2">The sequence shown here is derived from an EMBL/GenBank/DDBJ whole genome shotgun (WGS) entry which is preliminary data.</text>
</comment>
<name>A0A8I0AG19_9CLOT</name>
<sequence>MDNFKKKIKSIFNYYGIENISIREFIQVEIVLLIISKLNTKVKVKDAWSVLTKYFSELATLEEEKDIKKYIYTARENYLNLGKRRRWNELITEYLKCNNDIRFYGESVNGYLVRNEVKYEIEREKIYCDELEYLLINTNITEKNVAEDIIEYFSKLKKQNKLDYKKYSADVYSIGGDPIKKLPQYKEKIRTIIDTRINWSTIFNEMGGKFKYRPNIRLKILNSKNKLKVKGNIHIVGALGAGKSTFKFTYVFKSVKNDCCKVGIVEDNVANVIATVIELRKLGINAIPVIGESNEFKHLDNYYKSIKEEYIDDNDIMKFLSGSCIVKALANDFESPYEVPCNKLKEDDISVTCPYSNKCGKMKRYRAIYSADVLVTTPYSLTKGKLKDFIDPYKRGIYELFHDLLDFIIVDEADGVQSTLDSELMPHGKLNYGDDNIINKVKQFRDEILDNNLKLRKKDVYSFSKNVSKIDSIMPSIIRIVLEFDKIQRYIQNEILTPTEIFNEVKTILEKVEGNEKFIDYLFQYVNLINIDNITEIELNHPLNLLFNEIESIHNTNGGYPETKLYKEIDNLLEINKVSLPLNKQGKNIDRKTFIEKIEFLILLVQLDYLIRIITKEYSKLQYKYTGTIKYIDGIQMLPKKLMQFVKEPCIGTLYGYKFTYNDGIKIDIMRYAGVGRSLLENWAYMKEDIGLEGPGVICLSGTSYSPGSAHYNLKKSPDILLLSDKPEGKIDIKFLPTTREKEFLRISGSKLEFKEENLRYLTKNIIRDIKFRIEKKKKILIVVNSYSDCDVVANVLQMEKDLNYAVVGKEENEFSKVITKENIENFEIITEEADICIVPLSIIARGYNILTNKNSVDGEYNSYFSSAFFLIRPYMVPGDFKSYIPILHYKMNEIIDGITEKYEDYSERLELFSKLCFAEYNNIVSIGQWKKLSEEDREMMSWFMLVPIKQAIGRMQRNGNSCEAVFCDLAYCEAIVESKKQNAKNSIFYAWHELLEKNLNDEVINSLFGNFNNSLKNLIDDINNTYIDVINDDYYDE</sequence>
<organism evidence="2 3">
    <name type="scientific">Clostridium lentum</name>
    <dbReference type="NCBI Taxonomy" id="2763037"/>
    <lineage>
        <taxon>Bacteria</taxon>
        <taxon>Bacillati</taxon>
        <taxon>Bacillota</taxon>
        <taxon>Clostridia</taxon>
        <taxon>Eubacteriales</taxon>
        <taxon>Clostridiaceae</taxon>
        <taxon>Clostridium</taxon>
    </lineage>
</organism>
<dbReference type="InterPro" id="IPR055254">
    <property type="entry name" value="pPIWI_RE_Z"/>
</dbReference>
<dbReference type="InterPro" id="IPR027417">
    <property type="entry name" value="P-loop_NTPase"/>
</dbReference>
<dbReference type="SUPFAM" id="SSF52540">
    <property type="entry name" value="P-loop containing nucleoside triphosphate hydrolases"/>
    <property type="match status" value="1"/>
</dbReference>
<dbReference type="Pfam" id="PF18155">
    <property type="entry name" value="pPIWI_RE_Z"/>
    <property type="match status" value="1"/>
</dbReference>
<proteinExistence type="predicted"/>
<dbReference type="Proteomes" id="UP000662088">
    <property type="component" value="Unassembled WGS sequence"/>
</dbReference>
<accession>A0A8I0AG19</accession>
<protein>
    <recommendedName>
        <fullName evidence="1">pPIWI-RE three-gene island domain-containing protein</fullName>
    </recommendedName>
</protein>
<evidence type="ECO:0000313" key="3">
    <source>
        <dbReference type="Proteomes" id="UP000662088"/>
    </source>
</evidence>
<dbReference type="EMBL" id="JACOOQ010000023">
    <property type="protein sequence ID" value="MBC5641090.1"/>
    <property type="molecule type" value="Genomic_DNA"/>
</dbReference>
<keyword evidence="3" id="KW-1185">Reference proteome</keyword>
<reference evidence="2" key="1">
    <citation type="submission" date="2020-08" db="EMBL/GenBank/DDBJ databases">
        <title>Genome public.</title>
        <authorList>
            <person name="Liu C."/>
            <person name="Sun Q."/>
        </authorList>
    </citation>
    <scope>NUCLEOTIDE SEQUENCE</scope>
    <source>
        <strain evidence="2">NSJ-42</strain>
    </source>
</reference>
<dbReference type="RefSeq" id="WP_186835570.1">
    <property type="nucleotide sequence ID" value="NZ_JACOOQ010000023.1"/>
</dbReference>
<evidence type="ECO:0000313" key="2">
    <source>
        <dbReference type="EMBL" id="MBC5641090.1"/>
    </source>
</evidence>
<evidence type="ECO:0000259" key="1">
    <source>
        <dbReference type="Pfam" id="PF18155"/>
    </source>
</evidence>